<proteinExistence type="predicted"/>
<dbReference type="Proteomes" id="UP000194798">
    <property type="component" value="Unassembled WGS sequence"/>
</dbReference>
<dbReference type="GO" id="GO:0071111">
    <property type="term" value="F:cyclic-guanylate-specific phosphodiesterase activity"/>
    <property type="evidence" value="ECO:0007669"/>
    <property type="project" value="UniProtKB-EC"/>
</dbReference>
<dbReference type="InterPro" id="IPR035965">
    <property type="entry name" value="PAS-like_dom_sf"/>
</dbReference>
<evidence type="ECO:0000256" key="2">
    <source>
        <dbReference type="ARBA" id="ARBA00004370"/>
    </source>
</evidence>
<evidence type="ECO:0000259" key="13">
    <source>
        <dbReference type="PROSITE" id="PS50883"/>
    </source>
</evidence>
<dbReference type="OrthoDB" id="9804951at2"/>
<dbReference type="SUPFAM" id="SSF55785">
    <property type="entry name" value="PYP-like sensor domain (PAS domain)"/>
    <property type="match status" value="2"/>
</dbReference>
<keyword evidence="7 9" id="KW-0472">Membrane</keyword>
<name>A0A251X4U8_9GAMM</name>
<keyword evidence="4" id="KW-0973">c-di-GMP</keyword>
<dbReference type="InterPro" id="IPR000160">
    <property type="entry name" value="GGDEF_dom"/>
</dbReference>
<evidence type="ECO:0000256" key="9">
    <source>
        <dbReference type="SAM" id="Phobius"/>
    </source>
</evidence>
<dbReference type="GO" id="GO:0071732">
    <property type="term" value="P:cellular response to nitric oxide"/>
    <property type="evidence" value="ECO:0007669"/>
    <property type="project" value="UniProtKB-ARBA"/>
</dbReference>
<feature type="domain" description="GGDEF" evidence="14">
    <location>
        <begin position="687"/>
        <end position="820"/>
    </location>
</feature>
<dbReference type="InterPro" id="IPR001610">
    <property type="entry name" value="PAC"/>
</dbReference>
<dbReference type="CDD" id="cd00130">
    <property type="entry name" value="PAS"/>
    <property type="match status" value="2"/>
</dbReference>
<dbReference type="PROSITE" id="PS50883">
    <property type="entry name" value="EAL"/>
    <property type="match status" value="1"/>
</dbReference>
<dbReference type="Pfam" id="PF00990">
    <property type="entry name" value="GGDEF"/>
    <property type="match status" value="1"/>
</dbReference>
<dbReference type="CDD" id="cd01948">
    <property type="entry name" value="EAL"/>
    <property type="match status" value="1"/>
</dbReference>
<dbReference type="SMART" id="SM00052">
    <property type="entry name" value="EAL"/>
    <property type="match status" value="1"/>
</dbReference>
<dbReference type="SMART" id="SM00267">
    <property type="entry name" value="GGDEF"/>
    <property type="match status" value="1"/>
</dbReference>
<dbReference type="SUPFAM" id="SSF55073">
    <property type="entry name" value="Nucleotide cyclase"/>
    <property type="match status" value="1"/>
</dbReference>
<dbReference type="PANTHER" id="PTHR44757">
    <property type="entry name" value="DIGUANYLATE CYCLASE DGCP"/>
    <property type="match status" value="1"/>
</dbReference>
<evidence type="ECO:0000256" key="4">
    <source>
        <dbReference type="ARBA" id="ARBA00022636"/>
    </source>
</evidence>
<dbReference type="EMBL" id="MSLT01000023">
    <property type="protein sequence ID" value="OUD12524.1"/>
    <property type="molecule type" value="Genomic_DNA"/>
</dbReference>
<dbReference type="GO" id="GO:0007165">
    <property type="term" value="P:signal transduction"/>
    <property type="evidence" value="ECO:0007669"/>
    <property type="project" value="UniProtKB-ARBA"/>
</dbReference>
<dbReference type="InterPro" id="IPR035919">
    <property type="entry name" value="EAL_sf"/>
</dbReference>
<evidence type="ECO:0000256" key="7">
    <source>
        <dbReference type="ARBA" id="ARBA00023136"/>
    </source>
</evidence>
<evidence type="ECO:0000256" key="6">
    <source>
        <dbReference type="ARBA" id="ARBA00022989"/>
    </source>
</evidence>
<dbReference type="FunFam" id="3.30.70.270:FF:000001">
    <property type="entry name" value="Diguanylate cyclase domain protein"/>
    <property type="match status" value="1"/>
</dbReference>
<feature type="domain" description="CHASE" evidence="12">
    <location>
        <begin position="84"/>
        <end position="315"/>
    </location>
</feature>
<comment type="caution">
    <text evidence="15">The sequence shown here is derived from an EMBL/GenBank/DDBJ whole genome shotgun (WGS) entry which is preliminary data.</text>
</comment>
<dbReference type="InterPro" id="IPR000700">
    <property type="entry name" value="PAS-assoc_C"/>
</dbReference>
<organism evidence="15 16">
    <name type="scientific">Thioflexithrix psekupsensis</name>
    <dbReference type="NCBI Taxonomy" id="1570016"/>
    <lineage>
        <taxon>Bacteria</taxon>
        <taxon>Pseudomonadati</taxon>
        <taxon>Pseudomonadota</taxon>
        <taxon>Gammaproteobacteria</taxon>
        <taxon>Thiotrichales</taxon>
        <taxon>Thioflexithrix</taxon>
    </lineage>
</organism>
<evidence type="ECO:0000259" key="14">
    <source>
        <dbReference type="PROSITE" id="PS50887"/>
    </source>
</evidence>
<dbReference type="Gene3D" id="3.20.20.450">
    <property type="entry name" value="EAL domain"/>
    <property type="match status" value="1"/>
</dbReference>
<dbReference type="SMART" id="SM00091">
    <property type="entry name" value="PAS"/>
    <property type="match status" value="2"/>
</dbReference>
<dbReference type="AlphaFoldDB" id="A0A251X4U8"/>
<dbReference type="InterPro" id="IPR001633">
    <property type="entry name" value="EAL_dom"/>
</dbReference>
<keyword evidence="6 9" id="KW-1133">Transmembrane helix</keyword>
<sequence length="1086" mass="126818">MLNQQFKKTNFSLIWVVVVGLFLTFLSAYQIRQWELQQAIHAKQMEVDKYIRALRQSHDNLRDLFRSIKSMQEIEHKANIDTNKKWELDQNSFHHFVKRHLEQERKQSLDALAWVPVVTHDKMLDFEQRMNREKAFQEFQIWEHCSGQASCKVLPRDIYYPIQFIENIKEHQSKLGFNLSSNIQLDQALSKARDEANLMVTVLKEPKDFAYLYMFYPLYDYDTDPPTAVTRQMSLRGFIVGFFNIENYLEETLRPSRYNPNNFLQIFDTTDSQNPVLLYRPQWLAKKAQHAQDIQEILPQVPVSLEFGGRQWSIKLYRIPSIFDFQYWYSVGAFCVGLFLTFGFWRYLLLALNRAVWAETLVEQRTQSLQTANLALQQEMEMTRRITEQLDASRRQFRAIFDEAGIGIVQTNLEHIILENNKAVHHILGYGSSELQGRALHDFVHPADLDSDKQLLNGLLMGDYDSYRISKRYLRRNGETVWTHLNCSIVRDPLKPFLISMVEDVTERHFAELARLEAEKKFRKIFENAIEGIFQCTFSGHFISVNPAFLKIFGCDNADILYQKNINLKRQLHEHPACYEDFMRRLTSNREIKNFEYQARCFDGRIIWVAETVRIAHDEQGQNSFYEGFIEDITHRKAVEEKLRYDATHDQLTGLLNRSAFTHHLERGLARLKEKEKEQEVQMEKMLPFAVLFVDLDRFKMINDSMGHLVGDQLLEEIAHRLRRETRGCDVVARFGGDEFALMLENMSSIKALEDFIERLNRCLGESYTLQNEVFNTTASIGIALANVNYNSADELLRDADIAMYEAKRQGRGKAVFFQSGMHVQVLNIMRMESDLRKAFERGEFCLFYQPIISLENRHTVSLEALLRWNHPEKGLISPDKFIPLAEDTGLIRELGLWVFEQACYQLKYWQVRFPHHHNLGVNINVSAIQLKQPRLVREIETIIHRSGLKPDTCRMEITESAMMNDPDLMLNVLKDLKGLEVQLYIDDFGTGYSSLSYLQKFPIDALKIDKSFIQNIDASDKSMQIAQAIIALGNAFDLRVVAEGVETDTQLNILEASHCHHVQGYYFSRPIDKEKTENYLSIIVH</sequence>
<gene>
    <name evidence="15" type="ORF">TPSD3_15655</name>
</gene>
<dbReference type="InterPro" id="IPR042240">
    <property type="entry name" value="CHASE_sf"/>
</dbReference>
<evidence type="ECO:0000259" key="10">
    <source>
        <dbReference type="PROSITE" id="PS50112"/>
    </source>
</evidence>
<comment type="cofactor">
    <cofactor evidence="1">
        <name>Mg(2+)</name>
        <dbReference type="ChEBI" id="CHEBI:18420"/>
    </cofactor>
</comment>
<dbReference type="PROSITE" id="PS50113">
    <property type="entry name" value="PAC"/>
    <property type="match status" value="2"/>
</dbReference>
<protein>
    <recommendedName>
        <fullName evidence="3">cyclic-guanylate-specific phosphodiesterase</fullName>
        <ecNumber evidence="3">3.1.4.52</ecNumber>
    </recommendedName>
</protein>
<evidence type="ECO:0000256" key="8">
    <source>
        <dbReference type="ARBA" id="ARBA00051114"/>
    </source>
</evidence>
<dbReference type="InterPro" id="IPR006189">
    <property type="entry name" value="CHASE_dom"/>
</dbReference>
<dbReference type="NCBIfam" id="TIGR00229">
    <property type="entry name" value="sensory_box"/>
    <property type="match status" value="2"/>
</dbReference>
<comment type="catalytic activity">
    <reaction evidence="8">
        <text>3',3'-c-di-GMP + H2O = 5'-phosphoguanylyl(3'-&gt;5')guanosine + H(+)</text>
        <dbReference type="Rhea" id="RHEA:24902"/>
        <dbReference type="ChEBI" id="CHEBI:15377"/>
        <dbReference type="ChEBI" id="CHEBI:15378"/>
        <dbReference type="ChEBI" id="CHEBI:58754"/>
        <dbReference type="ChEBI" id="CHEBI:58805"/>
        <dbReference type="EC" id="3.1.4.52"/>
    </reaction>
    <physiologicalReaction direction="left-to-right" evidence="8">
        <dbReference type="Rhea" id="RHEA:24903"/>
    </physiologicalReaction>
</comment>
<dbReference type="CDD" id="cd01949">
    <property type="entry name" value="GGDEF"/>
    <property type="match status" value="1"/>
</dbReference>
<feature type="transmembrane region" description="Helical" evidence="9">
    <location>
        <begin position="12"/>
        <end position="31"/>
    </location>
</feature>
<dbReference type="EC" id="3.1.4.52" evidence="3"/>
<dbReference type="Pfam" id="PF00563">
    <property type="entry name" value="EAL"/>
    <property type="match status" value="1"/>
</dbReference>
<dbReference type="SUPFAM" id="SSF141868">
    <property type="entry name" value="EAL domain-like"/>
    <property type="match status" value="1"/>
</dbReference>
<dbReference type="Gene3D" id="3.30.450.350">
    <property type="entry name" value="CHASE domain"/>
    <property type="match status" value="1"/>
</dbReference>
<evidence type="ECO:0000259" key="11">
    <source>
        <dbReference type="PROSITE" id="PS50113"/>
    </source>
</evidence>
<evidence type="ECO:0000313" key="16">
    <source>
        <dbReference type="Proteomes" id="UP000194798"/>
    </source>
</evidence>
<evidence type="ECO:0000256" key="3">
    <source>
        <dbReference type="ARBA" id="ARBA00012282"/>
    </source>
</evidence>
<accession>A0A251X4U8</accession>
<dbReference type="Gene3D" id="3.30.450.20">
    <property type="entry name" value="PAS domain"/>
    <property type="match status" value="2"/>
</dbReference>
<dbReference type="PROSITE" id="PS50839">
    <property type="entry name" value="CHASE"/>
    <property type="match status" value="1"/>
</dbReference>
<dbReference type="Gene3D" id="3.30.70.270">
    <property type="match status" value="1"/>
</dbReference>
<evidence type="ECO:0000256" key="5">
    <source>
        <dbReference type="ARBA" id="ARBA00022692"/>
    </source>
</evidence>
<dbReference type="InterPro" id="IPR052155">
    <property type="entry name" value="Biofilm_reg_signaling"/>
</dbReference>
<dbReference type="Pfam" id="PF08447">
    <property type="entry name" value="PAS_3"/>
    <property type="match status" value="2"/>
</dbReference>
<dbReference type="Pfam" id="PF03924">
    <property type="entry name" value="CHASE"/>
    <property type="match status" value="1"/>
</dbReference>
<keyword evidence="16" id="KW-1185">Reference proteome</keyword>
<dbReference type="InterPro" id="IPR029787">
    <property type="entry name" value="Nucleotide_cyclase"/>
</dbReference>
<reference evidence="15 16" key="1">
    <citation type="submission" date="2016-12" db="EMBL/GenBank/DDBJ databases">
        <title>Thioflexothrix psekupsii D3 genome sequencing and assembly.</title>
        <authorList>
            <person name="Fomenkov A."/>
            <person name="Vincze T."/>
            <person name="Grabovich M."/>
            <person name="Anton B.P."/>
            <person name="Dubinina G."/>
            <person name="Orlova M."/>
            <person name="Belousova E."/>
            <person name="Roberts R.J."/>
        </authorList>
    </citation>
    <scope>NUCLEOTIDE SEQUENCE [LARGE SCALE GENOMIC DNA]</scope>
    <source>
        <strain evidence="15">D3</strain>
    </source>
</reference>
<feature type="domain" description="PAC" evidence="11">
    <location>
        <begin position="593"/>
        <end position="645"/>
    </location>
</feature>
<keyword evidence="5 9" id="KW-0812">Transmembrane</keyword>
<dbReference type="InterPro" id="IPR013655">
    <property type="entry name" value="PAS_fold_3"/>
</dbReference>
<dbReference type="InterPro" id="IPR043128">
    <property type="entry name" value="Rev_trsase/Diguanyl_cyclase"/>
</dbReference>
<feature type="domain" description="EAL" evidence="13">
    <location>
        <begin position="829"/>
        <end position="1085"/>
    </location>
</feature>
<feature type="domain" description="PAC" evidence="11">
    <location>
        <begin position="467"/>
        <end position="517"/>
    </location>
</feature>
<dbReference type="GO" id="GO:0016020">
    <property type="term" value="C:membrane"/>
    <property type="evidence" value="ECO:0007669"/>
    <property type="project" value="UniProtKB-SubCell"/>
</dbReference>
<dbReference type="InterPro" id="IPR000014">
    <property type="entry name" value="PAS"/>
</dbReference>
<feature type="transmembrane region" description="Helical" evidence="9">
    <location>
        <begin position="327"/>
        <end position="348"/>
    </location>
</feature>
<dbReference type="SMART" id="SM00086">
    <property type="entry name" value="PAC"/>
    <property type="match status" value="2"/>
</dbReference>
<dbReference type="FunFam" id="3.20.20.450:FF:000001">
    <property type="entry name" value="Cyclic di-GMP phosphodiesterase yahA"/>
    <property type="match status" value="1"/>
</dbReference>
<evidence type="ECO:0000259" key="12">
    <source>
        <dbReference type="PROSITE" id="PS50839"/>
    </source>
</evidence>
<dbReference type="NCBIfam" id="TIGR00254">
    <property type="entry name" value="GGDEF"/>
    <property type="match status" value="1"/>
</dbReference>
<evidence type="ECO:0000313" key="15">
    <source>
        <dbReference type="EMBL" id="OUD12524.1"/>
    </source>
</evidence>
<dbReference type="SMART" id="SM01079">
    <property type="entry name" value="CHASE"/>
    <property type="match status" value="1"/>
</dbReference>
<comment type="subcellular location">
    <subcellularLocation>
        <location evidence="2">Membrane</location>
    </subcellularLocation>
</comment>
<feature type="domain" description="PAS" evidence="10">
    <location>
        <begin position="393"/>
        <end position="463"/>
    </location>
</feature>
<dbReference type="PANTHER" id="PTHR44757:SF2">
    <property type="entry name" value="BIOFILM ARCHITECTURE MAINTENANCE PROTEIN MBAA"/>
    <property type="match status" value="1"/>
</dbReference>
<evidence type="ECO:0000256" key="1">
    <source>
        <dbReference type="ARBA" id="ARBA00001946"/>
    </source>
</evidence>
<dbReference type="PROSITE" id="PS50887">
    <property type="entry name" value="GGDEF"/>
    <property type="match status" value="1"/>
</dbReference>
<dbReference type="RefSeq" id="WP_086489480.1">
    <property type="nucleotide sequence ID" value="NZ_MSLT01000023.1"/>
</dbReference>
<feature type="domain" description="PAS" evidence="10">
    <location>
        <begin position="518"/>
        <end position="561"/>
    </location>
</feature>
<dbReference type="PROSITE" id="PS50112">
    <property type="entry name" value="PAS"/>
    <property type="match status" value="2"/>
</dbReference>